<evidence type="ECO:0000256" key="3">
    <source>
        <dbReference type="ARBA" id="ARBA00022516"/>
    </source>
</evidence>
<comment type="catalytic activity">
    <reaction evidence="12">
        <text>phosphocholine + CTP + H(+) = CDP-choline + diphosphate</text>
        <dbReference type="Rhea" id="RHEA:18997"/>
        <dbReference type="ChEBI" id="CHEBI:15378"/>
        <dbReference type="ChEBI" id="CHEBI:33019"/>
        <dbReference type="ChEBI" id="CHEBI:37563"/>
        <dbReference type="ChEBI" id="CHEBI:58779"/>
        <dbReference type="ChEBI" id="CHEBI:295975"/>
        <dbReference type="EC" id="2.7.7.15"/>
    </reaction>
    <physiologicalReaction direction="left-to-right" evidence="12">
        <dbReference type="Rhea" id="RHEA:18998"/>
    </physiologicalReaction>
</comment>
<dbReference type="CDD" id="cd02174">
    <property type="entry name" value="CCT"/>
    <property type="match status" value="1"/>
</dbReference>
<name>A0A3Q3B6L3_KRYMA</name>
<dbReference type="SUPFAM" id="SSF52374">
    <property type="entry name" value="Nucleotidylyl transferase"/>
    <property type="match status" value="1"/>
</dbReference>
<dbReference type="AlphaFoldDB" id="A0A3Q3B6L3"/>
<dbReference type="NCBIfam" id="TIGR00125">
    <property type="entry name" value="cyt_tran_rel"/>
    <property type="match status" value="1"/>
</dbReference>
<dbReference type="GeneID" id="108236966"/>
<dbReference type="OrthoDB" id="17102at2759"/>
<keyword evidence="3" id="KW-0444">Lipid biosynthesis</keyword>
<evidence type="ECO:0000256" key="11">
    <source>
        <dbReference type="ARBA" id="ARBA00026101"/>
    </source>
</evidence>
<evidence type="ECO:0000256" key="5">
    <source>
        <dbReference type="ARBA" id="ARBA00022695"/>
    </source>
</evidence>
<accession>A0A3Q3B6L3</accession>
<comment type="pathway">
    <text evidence="10">Phospholipid metabolism; phosphatidylcholine biosynthesis; phosphatidylcholine from phosphocholine: step 1/2.</text>
</comment>
<comment type="similarity">
    <text evidence="2">Belongs to the cytidylyltransferase family.</text>
</comment>
<keyword evidence="8" id="KW-1208">Phospholipid metabolism</keyword>
<evidence type="ECO:0000256" key="7">
    <source>
        <dbReference type="ARBA" id="ARBA00023209"/>
    </source>
</evidence>
<dbReference type="InterPro" id="IPR014729">
    <property type="entry name" value="Rossmann-like_a/b/a_fold"/>
</dbReference>
<dbReference type="InterPro" id="IPR045049">
    <property type="entry name" value="Pcy1-like"/>
</dbReference>
<dbReference type="GO" id="GO:0031210">
    <property type="term" value="F:phosphatidylcholine binding"/>
    <property type="evidence" value="ECO:0007669"/>
    <property type="project" value="TreeGrafter"/>
</dbReference>
<evidence type="ECO:0000256" key="2">
    <source>
        <dbReference type="ARBA" id="ARBA00010101"/>
    </source>
</evidence>
<feature type="compositionally biased region" description="Low complexity" evidence="13">
    <location>
        <begin position="11"/>
        <end position="21"/>
    </location>
</feature>
<dbReference type="Pfam" id="PF01467">
    <property type="entry name" value="CTP_transf_like"/>
    <property type="match status" value="1"/>
</dbReference>
<feature type="compositionally biased region" description="Low complexity" evidence="13">
    <location>
        <begin position="303"/>
        <end position="316"/>
    </location>
</feature>
<evidence type="ECO:0000256" key="10">
    <source>
        <dbReference type="ARBA" id="ARBA00025706"/>
    </source>
</evidence>
<evidence type="ECO:0000256" key="1">
    <source>
        <dbReference type="ARBA" id="ARBA00005189"/>
    </source>
</evidence>
<dbReference type="RefSeq" id="XP_024862115.1">
    <property type="nucleotide sequence ID" value="XM_025006347.1"/>
</dbReference>
<evidence type="ECO:0000256" key="13">
    <source>
        <dbReference type="SAM" id="MobiDB-lite"/>
    </source>
</evidence>
<proteinExistence type="inferred from homology"/>
<dbReference type="Gene3D" id="3.40.50.620">
    <property type="entry name" value="HUPs"/>
    <property type="match status" value="1"/>
</dbReference>
<keyword evidence="6" id="KW-0443">Lipid metabolism</keyword>
<dbReference type="PANTHER" id="PTHR10739:SF27">
    <property type="entry name" value="CHOLINE-PHOSPHATE CYTIDYLYLTRANSFERASE"/>
    <property type="match status" value="1"/>
</dbReference>
<evidence type="ECO:0000313" key="15">
    <source>
        <dbReference type="Ensembl" id="ENSKMAP00000024855.1"/>
    </source>
</evidence>
<dbReference type="GeneTree" id="ENSGT00940000156040"/>
<evidence type="ECO:0000256" key="12">
    <source>
        <dbReference type="ARBA" id="ARBA00048285"/>
    </source>
</evidence>
<evidence type="ECO:0000256" key="8">
    <source>
        <dbReference type="ARBA" id="ARBA00023264"/>
    </source>
</evidence>
<organism evidence="15 16">
    <name type="scientific">Kryptolebias marmoratus</name>
    <name type="common">Mangrove killifish</name>
    <name type="synonym">Rivulus marmoratus</name>
    <dbReference type="NCBI Taxonomy" id="37003"/>
    <lineage>
        <taxon>Eukaryota</taxon>
        <taxon>Metazoa</taxon>
        <taxon>Chordata</taxon>
        <taxon>Craniata</taxon>
        <taxon>Vertebrata</taxon>
        <taxon>Euteleostomi</taxon>
        <taxon>Actinopterygii</taxon>
        <taxon>Neopterygii</taxon>
        <taxon>Teleostei</taxon>
        <taxon>Neoteleostei</taxon>
        <taxon>Acanthomorphata</taxon>
        <taxon>Ovalentaria</taxon>
        <taxon>Atherinomorphae</taxon>
        <taxon>Cyprinodontiformes</taxon>
        <taxon>Rivulidae</taxon>
        <taxon>Kryptolebias</taxon>
    </lineage>
</organism>
<dbReference type="InterPro" id="IPR041723">
    <property type="entry name" value="CCT"/>
</dbReference>
<dbReference type="FunFam" id="3.40.50.620:FF:000016">
    <property type="entry name" value="Putative choline-phosphate cytidylyltransferase B"/>
    <property type="match status" value="1"/>
</dbReference>
<dbReference type="Proteomes" id="UP000264800">
    <property type="component" value="Unplaced"/>
</dbReference>
<comment type="pathway">
    <text evidence="1">Lipid metabolism.</text>
</comment>
<dbReference type="Ensembl" id="ENSKMAT00000025165.1">
    <property type="protein sequence ID" value="ENSKMAP00000024855.1"/>
    <property type="gene ID" value="ENSKMAG00000018415.1"/>
</dbReference>
<dbReference type="KEGG" id="kmr:108236966"/>
<dbReference type="PANTHER" id="PTHR10739">
    <property type="entry name" value="CYTIDYLYLTRANSFERASE"/>
    <property type="match status" value="1"/>
</dbReference>
<dbReference type="GO" id="GO:0004105">
    <property type="term" value="F:choline-phosphate cytidylyltransferase activity"/>
    <property type="evidence" value="ECO:0007669"/>
    <property type="project" value="UniProtKB-EC"/>
</dbReference>
<dbReference type="InterPro" id="IPR004821">
    <property type="entry name" value="Cyt_trans-like"/>
</dbReference>
<keyword evidence="4" id="KW-0808">Transferase</keyword>
<evidence type="ECO:0000256" key="9">
    <source>
        <dbReference type="ARBA" id="ARBA00025501"/>
    </source>
</evidence>
<keyword evidence="16" id="KW-1185">Reference proteome</keyword>
<evidence type="ECO:0000259" key="14">
    <source>
        <dbReference type="Pfam" id="PF01467"/>
    </source>
</evidence>
<dbReference type="UniPathway" id="UPA00753">
    <property type="reaction ID" value="UER00739"/>
</dbReference>
<evidence type="ECO:0000313" key="16">
    <source>
        <dbReference type="Proteomes" id="UP000264800"/>
    </source>
</evidence>
<reference evidence="15" key="2">
    <citation type="submission" date="2025-09" db="UniProtKB">
        <authorList>
            <consortium name="Ensembl"/>
        </authorList>
    </citation>
    <scope>IDENTIFICATION</scope>
</reference>
<protein>
    <recommendedName>
        <fullName evidence="11">choline-phosphate cytidylyltransferase</fullName>
        <ecNumber evidence="11">2.7.7.15</ecNumber>
    </recommendedName>
</protein>
<evidence type="ECO:0000256" key="6">
    <source>
        <dbReference type="ARBA" id="ARBA00023098"/>
    </source>
</evidence>
<feature type="region of interest" description="Disordered" evidence="13">
    <location>
        <begin position="1"/>
        <end position="47"/>
    </location>
</feature>
<keyword evidence="5" id="KW-0548">Nucleotidyltransferase</keyword>
<dbReference type="OMA" id="HDLIYKW"/>
<dbReference type="STRING" id="37003.ENSKMAP00000024855"/>
<comment type="function">
    <text evidence="9">Catalyzes the key rate-limiting step in the CDP-choline pathway for phosphatidylcholine biosynthesis.</text>
</comment>
<keyword evidence="7" id="KW-0594">Phospholipid biosynthesis</keyword>
<reference evidence="15" key="1">
    <citation type="submission" date="2025-08" db="UniProtKB">
        <authorList>
            <consortium name="Ensembl"/>
        </authorList>
    </citation>
    <scope>IDENTIFICATION</scope>
</reference>
<dbReference type="CTD" id="555725"/>
<feature type="domain" description="Cytidyltransferase-like" evidence="14">
    <location>
        <begin position="69"/>
        <end position="197"/>
    </location>
</feature>
<dbReference type="EC" id="2.7.7.15" evidence="11"/>
<evidence type="ECO:0000256" key="4">
    <source>
        <dbReference type="ARBA" id="ARBA00022679"/>
    </source>
</evidence>
<sequence>MARRRRGRSGNGQQQQNPQNRRGGGPRKALREPAPFAGPTASESVVSHEKLSITQARKGTPAHRPVRVYADGIFDLFHSGHARALMQAKNVFPNTYLIVGVCSDDLTHKYKGYTVMTEDERYEALRHCRYVDEVVRDAPWSLTPEFLKKHKIDFVAHDDIPYTSAGSEDVYKPIKDAGMFVATQRTEGISTSDLITRIVRDYDVYVRRNLQRGYTARELNVGFLKENKYRLQNQVDKMKETVRTVEEKSKHFVNRVEEKSQDLILKWEEKSREFIGNFLELFGPDGAWHAIQERSGRMLQALSPYSSPRGSPSSSPTRRRSVSPEPLPSSASTPSSRKKRTRSLPKAASQ</sequence>
<feature type="region of interest" description="Disordered" evidence="13">
    <location>
        <begin position="302"/>
        <end position="350"/>
    </location>
</feature>